<gene>
    <name evidence="2" type="ORF">LIP_3070</name>
</gene>
<dbReference type="PATRIC" id="fig|1555112.3.peg.3117"/>
<evidence type="ECO:0000259" key="1">
    <source>
        <dbReference type="Pfam" id="PF01883"/>
    </source>
</evidence>
<dbReference type="RefSeq" id="WP_068139914.1">
    <property type="nucleotide sequence ID" value="NZ_AP014924.1"/>
</dbReference>
<dbReference type="EMBL" id="AP014924">
    <property type="protein sequence ID" value="BAS28899.1"/>
    <property type="molecule type" value="Genomic_DNA"/>
</dbReference>
<reference evidence="3" key="2">
    <citation type="journal article" date="2016" name="Int. J. Syst. Evol. Microbiol.">
        <title>Complete genome sequence and cell structure of Limnochorda pilosa, a Gram-negative spore-former within the phylum Firmicutes.</title>
        <authorList>
            <person name="Watanabe M."/>
            <person name="Kojima H."/>
            <person name="Fukui M."/>
        </authorList>
    </citation>
    <scope>NUCLEOTIDE SEQUENCE [LARGE SCALE GENOMIC DNA]</scope>
    <source>
        <strain evidence="3">HC45</strain>
    </source>
</reference>
<keyword evidence="3" id="KW-1185">Reference proteome</keyword>
<dbReference type="AlphaFoldDB" id="A0A0K2SPY4"/>
<dbReference type="InterPro" id="IPR052339">
    <property type="entry name" value="Fe-S_Maturation_MIP18"/>
</dbReference>
<evidence type="ECO:0000313" key="3">
    <source>
        <dbReference type="Proteomes" id="UP000065807"/>
    </source>
</evidence>
<dbReference type="InterPro" id="IPR002744">
    <property type="entry name" value="MIP18-like"/>
</dbReference>
<accession>A0A0K2SPY4</accession>
<dbReference type="KEGG" id="lpil:LIP_3070"/>
<dbReference type="OrthoDB" id="9805360at2"/>
<dbReference type="Proteomes" id="UP000065807">
    <property type="component" value="Chromosome"/>
</dbReference>
<dbReference type="STRING" id="1555112.LIP_3070"/>
<sequence length="102" mass="11373">MVEEATVREALKVVIDPELGLNVVDLGLIYGVDVNDEGKVSVRMTLTTPGCPLYATLNEQVEAAVRPLPGVRTVETELVWDPPWNPDMMSEEAKRLLRWGIR</sequence>
<organism evidence="2 3">
    <name type="scientific">Limnochorda pilosa</name>
    <dbReference type="NCBI Taxonomy" id="1555112"/>
    <lineage>
        <taxon>Bacteria</taxon>
        <taxon>Bacillati</taxon>
        <taxon>Bacillota</taxon>
        <taxon>Limnochordia</taxon>
        <taxon>Limnochordales</taxon>
        <taxon>Limnochordaceae</taxon>
        <taxon>Limnochorda</taxon>
    </lineage>
</organism>
<dbReference type="Pfam" id="PF01883">
    <property type="entry name" value="FeS_assembly_P"/>
    <property type="match status" value="1"/>
</dbReference>
<dbReference type="SUPFAM" id="SSF117916">
    <property type="entry name" value="Fe-S cluster assembly (FSCA) domain-like"/>
    <property type="match status" value="1"/>
</dbReference>
<evidence type="ECO:0000313" key="2">
    <source>
        <dbReference type="EMBL" id="BAS28899.1"/>
    </source>
</evidence>
<reference evidence="3" key="1">
    <citation type="submission" date="2015-07" db="EMBL/GenBank/DDBJ databases">
        <title>Complete genome sequence and phylogenetic analysis of Limnochorda pilosa.</title>
        <authorList>
            <person name="Watanabe M."/>
            <person name="Kojima H."/>
            <person name="Fukui M."/>
        </authorList>
    </citation>
    <scope>NUCLEOTIDE SEQUENCE [LARGE SCALE GENOMIC DNA]</scope>
    <source>
        <strain evidence="3">HC45</strain>
    </source>
</reference>
<dbReference type="InterPro" id="IPR034904">
    <property type="entry name" value="FSCA_dom_sf"/>
</dbReference>
<feature type="domain" description="MIP18 family-like" evidence="1">
    <location>
        <begin position="4"/>
        <end position="75"/>
    </location>
</feature>
<proteinExistence type="predicted"/>
<name>A0A0K2SPY4_LIMPI</name>
<protein>
    <recommendedName>
        <fullName evidence="1">MIP18 family-like domain-containing protein</fullName>
    </recommendedName>
</protein>
<dbReference type="Gene3D" id="3.30.300.130">
    <property type="entry name" value="Fe-S cluster assembly (FSCA)"/>
    <property type="match status" value="1"/>
</dbReference>
<dbReference type="PANTHER" id="PTHR42831:SF1">
    <property type="entry name" value="FE-S PROTEIN MATURATION AUXILIARY FACTOR YITW"/>
    <property type="match status" value="1"/>
</dbReference>
<dbReference type="PANTHER" id="PTHR42831">
    <property type="entry name" value="FE-S PROTEIN MATURATION AUXILIARY FACTOR YITW"/>
    <property type="match status" value="1"/>
</dbReference>